<feature type="domain" description="Acyltransferase 3" evidence="3">
    <location>
        <begin position="36"/>
        <end position="352"/>
    </location>
</feature>
<keyword evidence="5" id="KW-1185">Reference proteome</keyword>
<organism evidence="4 5">
    <name type="scientific">Corynebacterium kalidii</name>
    <dbReference type="NCBI Taxonomy" id="2931982"/>
    <lineage>
        <taxon>Bacteria</taxon>
        <taxon>Bacillati</taxon>
        <taxon>Actinomycetota</taxon>
        <taxon>Actinomycetes</taxon>
        <taxon>Mycobacteriales</taxon>
        <taxon>Corynebacteriaceae</taxon>
        <taxon>Corynebacterium</taxon>
    </lineage>
</organism>
<dbReference type="PANTHER" id="PTHR37312">
    <property type="entry name" value="MEMBRANE-BOUND ACYLTRANSFERASE YKRP-RELATED"/>
    <property type="match status" value="1"/>
</dbReference>
<proteinExistence type="predicted"/>
<dbReference type="InterPro" id="IPR002656">
    <property type="entry name" value="Acyl_transf_3_dom"/>
</dbReference>
<feature type="transmembrane region" description="Helical" evidence="2">
    <location>
        <begin position="144"/>
        <end position="162"/>
    </location>
</feature>
<keyword evidence="2" id="KW-0812">Transmembrane</keyword>
<feature type="transmembrane region" description="Helical" evidence="2">
    <location>
        <begin position="299"/>
        <end position="322"/>
    </location>
</feature>
<evidence type="ECO:0000256" key="2">
    <source>
        <dbReference type="SAM" id="Phobius"/>
    </source>
</evidence>
<reference evidence="4" key="1">
    <citation type="submission" date="2022-04" db="EMBL/GenBank/DDBJ databases">
        <title>Corynebacterium kalidii LD5P10.</title>
        <authorList>
            <person name="Sun J.Q."/>
        </authorList>
    </citation>
    <scope>NUCLEOTIDE SEQUENCE</scope>
    <source>
        <strain evidence="4">LD5P10</strain>
    </source>
</reference>
<feature type="transmembrane region" description="Helical" evidence="2">
    <location>
        <begin position="169"/>
        <end position="189"/>
    </location>
</feature>
<feature type="transmembrane region" description="Helical" evidence="2">
    <location>
        <begin position="334"/>
        <end position="355"/>
    </location>
</feature>
<keyword evidence="4" id="KW-0012">Acyltransferase</keyword>
<keyword evidence="2" id="KW-1133">Transmembrane helix</keyword>
<accession>A0A9X1WHJ4</accession>
<evidence type="ECO:0000313" key="5">
    <source>
        <dbReference type="Proteomes" id="UP001139207"/>
    </source>
</evidence>
<feature type="transmembrane region" description="Helical" evidence="2">
    <location>
        <begin position="258"/>
        <end position="279"/>
    </location>
</feature>
<sequence>MSTTSGTSNANTSATPAATAVGDARATGRRAPGRLLWADCAKGLSIIAVCYMHVVTGIPGAQETAWNWFNELMDPIRMPLFFVISGLFAHRVVERTLGDLWYRRLWFLLVPYLVFTPVQAAIRLDMADDLGWASLGRAILLGDPGIWFLYVLMVFNILACLLRRVPPVWAVALSFVPALVVAAAGWTGYPELTHITQYAPAFFLGLHFRHLFFRIAEHAARPAVVATAVLAFVGWEWIYSTVADIVRPDGWSTGEAAVMNLLALVRIVTAVPMGILLAASISRTPRLSGAVAAVGRNTLPIYVSHHAVLHLVSAVVIPSLLASDPVVWGFLEDTNVRVVVGLVTCAVAGFVFYLVGRTPVLKWVLHPPALPRRAADRGREAAPVEARV</sequence>
<evidence type="ECO:0000259" key="3">
    <source>
        <dbReference type="Pfam" id="PF01757"/>
    </source>
</evidence>
<protein>
    <submittedName>
        <fullName evidence="4">Acyltransferase family protein</fullName>
    </submittedName>
</protein>
<feature type="transmembrane region" description="Helical" evidence="2">
    <location>
        <begin position="105"/>
        <end position="124"/>
    </location>
</feature>
<feature type="transmembrane region" description="Helical" evidence="2">
    <location>
        <begin position="219"/>
        <end position="238"/>
    </location>
</feature>
<dbReference type="InterPro" id="IPR052734">
    <property type="entry name" value="Nod_factor_acetyltransferase"/>
</dbReference>
<dbReference type="RefSeq" id="WP_244804302.1">
    <property type="nucleotide sequence ID" value="NZ_JALIEA010000012.1"/>
</dbReference>
<evidence type="ECO:0000313" key="4">
    <source>
        <dbReference type="EMBL" id="MCJ7858588.1"/>
    </source>
</evidence>
<comment type="caution">
    <text evidence="4">The sequence shown here is derived from an EMBL/GenBank/DDBJ whole genome shotgun (WGS) entry which is preliminary data.</text>
</comment>
<feature type="compositionally biased region" description="Low complexity" evidence="1">
    <location>
        <begin position="1"/>
        <end position="20"/>
    </location>
</feature>
<feature type="transmembrane region" description="Helical" evidence="2">
    <location>
        <begin position="76"/>
        <end position="93"/>
    </location>
</feature>
<dbReference type="GO" id="GO:0016747">
    <property type="term" value="F:acyltransferase activity, transferring groups other than amino-acyl groups"/>
    <property type="evidence" value="ECO:0007669"/>
    <property type="project" value="InterPro"/>
</dbReference>
<dbReference type="PANTHER" id="PTHR37312:SF1">
    <property type="entry name" value="MEMBRANE-BOUND ACYLTRANSFERASE YKRP-RELATED"/>
    <property type="match status" value="1"/>
</dbReference>
<keyword evidence="2" id="KW-0472">Membrane</keyword>
<name>A0A9X1WHJ4_9CORY</name>
<dbReference type="Pfam" id="PF01757">
    <property type="entry name" value="Acyl_transf_3"/>
    <property type="match status" value="1"/>
</dbReference>
<feature type="region of interest" description="Disordered" evidence="1">
    <location>
        <begin position="1"/>
        <end position="25"/>
    </location>
</feature>
<evidence type="ECO:0000256" key="1">
    <source>
        <dbReference type="SAM" id="MobiDB-lite"/>
    </source>
</evidence>
<dbReference type="EMBL" id="JALIEA010000012">
    <property type="protein sequence ID" value="MCJ7858588.1"/>
    <property type="molecule type" value="Genomic_DNA"/>
</dbReference>
<dbReference type="Proteomes" id="UP001139207">
    <property type="component" value="Unassembled WGS sequence"/>
</dbReference>
<keyword evidence="4" id="KW-0808">Transferase</keyword>
<feature type="transmembrane region" description="Helical" evidence="2">
    <location>
        <begin position="195"/>
        <end position="212"/>
    </location>
</feature>
<dbReference type="AlphaFoldDB" id="A0A9X1WHJ4"/>
<gene>
    <name evidence="4" type="ORF">MUN33_07655</name>
</gene>
<feature type="transmembrane region" description="Helical" evidence="2">
    <location>
        <begin position="35"/>
        <end position="56"/>
    </location>
</feature>